<evidence type="ECO:0000256" key="1">
    <source>
        <dbReference type="SAM" id="MobiDB-lite"/>
    </source>
</evidence>
<reference evidence="2 3" key="2">
    <citation type="journal article" date="2017" name="Front. Plant Sci.">
        <title>Gene Classification and Mining of Molecular Markers Useful in Red Clover (Trifolium pratense) Breeding.</title>
        <authorList>
            <person name="Istvanek J."/>
            <person name="Dluhosova J."/>
            <person name="Dluhos P."/>
            <person name="Patkova L."/>
            <person name="Nedelnik J."/>
            <person name="Repkova J."/>
        </authorList>
    </citation>
    <scope>NUCLEOTIDE SEQUENCE [LARGE SCALE GENOMIC DNA]</scope>
    <source>
        <strain evidence="3">cv. Tatra</strain>
        <tissue evidence="2">Young leaves</tissue>
    </source>
</reference>
<reference evidence="2 3" key="1">
    <citation type="journal article" date="2014" name="Am. J. Bot.">
        <title>Genome assembly and annotation for red clover (Trifolium pratense; Fabaceae).</title>
        <authorList>
            <person name="Istvanek J."/>
            <person name="Jaros M."/>
            <person name="Krenek A."/>
            <person name="Repkova J."/>
        </authorList>
    </citation>
    <scope>NUCLEOTIDE SEQUENCE [LARGE SCALE GENOMIC DNA]</scope>
    <source>
        <strain evidence="3">cv. Tatra</strain>
        <tissue evidence="2">Young leaves</tissue>
    </source>
</reference>
<protein>
    <submittedName>
        <fullName evidence="2">Uncharacterized protein</fullName>
    </submittedName>
</protein>
<feature type="compositionally biased region" description="Polar residues" evidence="1">
    <location>
        <begin position="27"/>
        <end position="42"/>
    </location>
</feature>
<name>A0A2K3NI67_TRIPR</name>
<dbReference type="Proteomes" id="UP000236291">
    <property type="component" value="Unassembled WGS sequence"/>
</dbReference>
<accession>A0A2K3NI67</accession>
<gene>
    <name evidence="2" type="ORF">L195_g026055</name>
</gene>
<dbReference type="AlphaFoldDB" id="A0A2K3NI67"/>
<dbReference type="EMBL" id="ASHM01021738">
    <property type="protein sequence ID" value="PNY02736.1"/>
    <property type="molecule type" value="Genomic_DNA"/>
</dbReference>
<sequence>MPKRGRQSWKEPSPSNLPPSSYPANNQQNNTTAPLSRPNNGVPQGGILGTRPQAAFHVNAPSPTDIENAIHTLSLAQPDPSWYMDTGATSHITSSQ</sequence>
<evidence type="ECO:0000313" key="3">
    <source>
        <dbReference type="Proteomes" id="UP000236291"/>
    </source>
</evidence>
<organism evidence="2 3">
    <name type="scientific">Trifolium pratense</name>
    <name type="common">Red clover</name>
    <dbReference type="NCBI Taxonomy" id="57577"/>
    <lineage>
        <taxon>Eukaryota</taxon>
        <taxon>Viridiplantae</taxon>
        <taxon>Streptophyta</taxon>
        <taxon>Embryophyta</taxon>
        <taxon>Tracheophyta</taxon>
        <taxon>Spermatophyta</taxon>
        <taxon>Magnoliopsida</taxon>
        <taxon>eudicotyledons</taxon>
        <taxon>Gunneridae</taxon>
        <taxon>Pentapetalae</taxon>
        <taxon>rosids</taxon>
        <taxon>fabids</taxon>
        <taxon>Fabales</taxon>
        <taxon>Fabaceae</taxon>
        <taxon>Papilionoideae</taxon>
        <taxon>50 kb inversion clade</taxon>
        <taxon>NPAAA clade</taxon>
        <taxon>Hologalegina</taxon>
        <taxon>IRL clade</taxon>
        <taxon>Trifolieae</taxon>
        <taxon>Trifolium</taxon>
    </lineage>
</organism>
<evidence type="ECO:0000313" key="2">
    <source>
        <dbReference type="EMBL" id="PNY02736.1"/>
    </source>
</evidence>
<proteinExistence type="predicted"/>
<feature type="non-terminal residue" evidence="2">
    <location>
        <position position="96"/>
    </location>
</feature>
<comment type="caution">
    <text evidence="2">The sequence shown here is derived from an EMBL/GenBank/DDBJ whole genome shotgun (WGS) entry which is preliminary data.</text>
</comment>
<feature type="region of interest" description="Disordered" evidence="1">
    <location>
        <begin position="1"/>
        <end position="61"/>
    </location>
</feature>